<evidence type="ECO:0000256" key="1">
    <source>
        <dbReference type="SAM" id="Coils"/>
    </source>
</evidence>
<evidence type="ECO:0000313" key="3">
    <source>
        <dbReference type="EMBL" id="CDP95921.1"/>
    </source>
</evidence>
<organism evidence="3">
    <name type="scientific">Brugia malayi</name>
    <name type="common">Filarial nematode worm</name>
    <dbReference type="NCBI Taxonomy" id="6279"/>
    <lineage>
        <taxon>Eukaryota</taxon>
        <taxon>Metazoa</taxon>
        <taxon>Ecdysozoa</taxon>
        <taxon>Nematoda</taxon>
        <taxon>Chromadorea</taxon>
        <taxon>Rhabditida</taxon>
        <taxon>Spirurina</taxon>
        <taxon>Spiruromorpha</taxon>
        <taxon>Filarioidea</taxon>
        <taxon>Onchocercidae</taxon>
        <taxon>Brugia</taxon>
    </lineage>
</organism>
<dbReference type="EMBL" id="LN856957">
    <property type="protein sequence ID" value="CDP95921.1"/>
    <property type="molecule type" value="Genomic_DNA"/>
</dbReference>
<evidence type="ECO:0000256" key="2">
    <source>
        <dbReference type="SAM" id="MobiDB-lite"/>
    </source>
</evidence>
<accession>A0A0J9XV66</accession>
<reference evidence="3" key="2">
    <citation type="submission" date="2012-12" db="EMBL/GenBank/DDBJ databases">
        <authorList>
            <person name="Gao Y.W."/>
            <person name="Fan S.T."/>
            <person name="Sun H.T."/>
            <person name="Wang Z."/>
            <person name="Gao X.L."/>
            <person name="Li Y.G."/>
            <person name="Wang T.C."/>
            <person name="Zhang K."/>
            <person name="Xu W.W."/>
            <person name="Yu Z.J."/>
            <person name="Xia X.Z."/>
        </authorList>
    </citation>
    <scope>NUCLEOTIDE SEQUENCE</scope>
    <source>
        <strain evidence="3">FR3</strain>
    </source>
</reference>
<protein>
    <submittedName>
        <fullName evidence="3">Bm464</fullName>
    </submittedName>
</protein>
<keyword evidence="1" id="KW-0175">Coiled coil</keyword>
<name>A0A0J9XV66_BRUMA</name>
<feature type="compositionally biased region" description="Polar residues" evidence="2">
    <location>
        <begin position="13"/>
        <end position="23"/>
    </location>
</feature>
<feature type="coiled-coil region" evidence="1">
    <location>
        <begin position="79"/>
        <end position="106"/>
    </location>
</feature>
<dbReference type="AlphaFoldDB" id="A0A0J9XV66"/>
<proteinExistence type="predicted"/>
<gene>
    <name evidence="3" type="primary">Bm464</name>
    <name evidence="3" type="ORF">BM_Bm464</name>
</gene>
<feature type="region of interest" description="Disordered" evidence="2">
    <location>
        <begin position="1"/>
        <end position="23"/>
    </location>
</feature>
<sequence length="126" mass="14412">MSRGPPMGKEKQSVSSNNGQSTPPILLNKDQIVYLPIWQTDLVNQLSASCEKQILTGRYSDLSEPKYLVGYLLEEFVTLNQKMLMKNKAKLKLAELKNKLNKQTFTMLYMSVEVKRVSMITKLNKL</sequence>
<reference evidence="3" key="1">
    <citation type="journal article" date="2007" name="Science">
        <title>Draft genome of the filarial nematode parasite Brugia malayi.</title>
        <authorList>
            <person name="Ghedin E."/>
            <person name="Wang S."/>
            <person name="Spiro D."/>
            <person name="Caler E."/>
            <person name="Zhao Q."/>
            <person name="Crabtree J."/>
            <person name="Allen J.E."/>
            <person name="Delcher A.L."/>
            <person name="Guiliano D.B."/>
            <person name="Miranda-Saavedra D."/>
            <person name="Angiuoli S.V."/>
            <person name="Creasy T."/>
            <person name="Amedeo P."/>
            <person name="Haas B."/>
            <person name="El-Sayed N.M."/>
            <person name="Wortman J.R."/>
            <person name="Feldblyum T."/>
            <person name="Tallon L."/>
            <person name="Schatz M."/>
            <person name="Shumway M."/>
            <person name="Koo H."/>
            <person name="Salzberg S.L."/>
            <person name="Schobel S."/>
            <person name="Pertea M."/>
            <person name="Pop M."/>
            <person name="White O."/>
            <person name="Barton G.J."/>
            <person name="Carlow C.K."/>
            <person name="Crawford M.J."/>
            <person name="Daub J."/>
            <person name="Dimmic M.W."/>
            <person name="Estes C.F."/>
            <person name="Foster J.M."/>
            <person name="Ganatra M."/>
            <person name="Gregory W.F."/>
            <person name="Johnson N.M."/>
            <person name="Jin J."/>
            <person name="Komuniecki R."/>
            <person name="Korf I."/>
            <person name="Kumar S."/>
            <person name="Laney S."/>
            <person name="Li B.W."/>
            <person name="Li W."/>
            <person name="Lindblom T.H."/>
            <person name="Lustigman S."/>
            <person name="Ma D."/>
            <person name="Maina C.V."/>
            <person name="Martin D.M."/>
            <person name="McCarter J.P."/>
            <person name="McReynolds L."/>
            <person name="Mitreva M."/>
            <person name="Nutman T.B."/>
            <person name="Parkinson J."/>
            <person name="Peregrin-Alvarez J.M."/>
            <person name="Poole C."/>
            <person name="Ren Q."/>
            <person name="Saunders L."/>
            <person name="Sluder A.E."/>
            <person name="Smith K."/>
            <person name="Stanke M."/>
            <person name="Unnasch T.R."/>
            <person name="Ware J."/>
            <person name="Wei A.D."/>
            <person name="Weil G."/>
            <person name="Williams D.J."/>
            <person name="Zhang Y."/>
            <person name="Williams S.A."/>
            <person name="Fraser-Liggett C."/>
            <person name="Slatko B."/>
            <person name="Blaxter M.L."/>
            <person name="Scott A.L."/>
        </authorList>
    </citation>
    <scope>NUCLEOTIDE SEQUENCE</scope>
    <source>
        <strain evidence="3">FR3</strain>
    </source>
</reference>